<sequence length="88" mass="9351">MCRASVSQCSSPSVDRNRALFFPDSYAIRIEDSDFQPQYCDGGVASCGKAGRRPDTHAQIIAAVAPRGKATASRRLPVNAAPQKVGAQ</sequence>
<organism evidence="2 3">
    <name type="scientific">Parelaphostrongylus tenuis</name>
    <name type="common">Meningeal worm</name>
    <dbReference type="NCBI Taxonomy" id="148309"/>
    <lineage>
        <taxon>Eukaryota</taxon>
        <taxon>Metazoa</taxon>
        <taxon>Ecdysozoa</taxon>
        <taxon>Nematoda</taxon>
        <taxon>Chromadorea</taxon>
        <taxon>Rhabditida</taxon>
        <taxon>Rhabditina</taxon>
        <taxon>Rhabditomorpha</taxon>
        <taxon>Strongyloidea</taxon>
        <taxon>Metastrongylidae</taxon>
        <taxon>Parelaphostrongylus</taxon>
    </lineage>
</organism>
<reference evidence="2" key="1">
    <citation type="submission" date="2021-06" db="EMBL/GenBank/DDBJ databases">
        <title>Parelaphostrongylus tenuis whole genome reference sequence.</title>
        <authorList>
            <person name="Garwood T.J."/>
            <person name="Larsen P.A."/>
            <person name="Fountain-Jones N.M."/>
            <person name="Garbe J.R."/>
            <person name="Macchietto M.G."/>
            <person name="Kania S.A."/>
            <person name="Gerhold R.W."/>
            <person name="Richards J.E."/>
            <person name="Wolf T.M."/>
        </authorList>
    </citation>
    <scope>NUCLEOTIDE SEQUENCE</scope>
    <source>
        <strain evidence="2">MNPRO001-30</strain>
        <tissue evidence="2">Meninges</tissue>
    </source>
</reference>
<name>A0AAD5R719_PARTN</name>
<gene>
    <name evidence="2" type="ORF">KIN20_032707</name>
</gene>
<evidence type="ECO:0000313" key="2">
    <source>
        <dbReference type="EMBL" id="KAJ1370885.1"/>
    </source>
</evidence>
<dbReference type="AlphaFoldDB" id="A0AAD5R719"/>
<dbReference type="Proteomes" id="UP001196413">
    <property type="component" value="Unassembled WGS sequence"/>
</dbReference>
<proteinExistence type="predicted"/>
<accession>A0AAD5R719</accession>
<keyword evidence="3" id="KW-1185">Reference proteome</keyword>
<evidence type="ECO:0000256" key="1">
    <source>
        <dbReference type="SAM" id="MobiDB-lite"/>
    </source>
</evidence>
<feature type="region of interest" description="Disordered" evidence="1">
    <location>
        <begin position="69"/>
        <end position="88"/>
    </location>
</feature>
<evidence type="ECO:0000313" key="3">
    <source>
        <dbReference type="Proteomes" id="UP001196413"/>
    </source>
</evidence>
<protein>
    <submittedName>
        <fullName evidence="2">Uncharacterized protein</fullName>
    </submittedName>
</protein>
<dbReference type="EMBL" id="JAHQIW010006869">
    <property type="protein sequence ID" value="KAJ1370885.1"/>
    <property type="molecule type" value="Genomic_DNA"/>
</dbReference>
<comment type="caution">
    <text evidence="2">The sequence shown here is derived from an EMBL/GenBank/DDBJ whole genome shotgun (WGS) entry which is preliminary data.</text>
</comment>